<dbReference type="InterPro" id="IPR006027">
    <property type="entry name" value="NusB_RsmB_TIM44"/>
</dbReference>
<keyword evidence="3" id="KW-0694">RNA-binding</keyword>
<evidence type="ECO:0000313" key="8">
    <source>
        <dbReference type="Proteomes" id="UP000190852"/>
    </source>
</evidence>
<dbReference type="SUPFAM" id="SSF48013">
    <property type="entry name" value="NusB-like"/>
    <property type="match status" value="1"/>
</dbReference>
<dbReference type="GO" id="GO:0031564">
    <property type="term" value="P:transcription antitermination"/>
    <property type="evidence" value="ECO:0007669"/>
    <property type="project" value="UniProtKB-KW"/>
</dbReference>
<dbReference type="PANTHER" id="PTHR11078">
    <property type="entry name" value="N UTILIZATION SUBSTANCE PROTEIN B-RELATED"/>
    <property type="match status" value="1"/>
</dbReference>
<accession>A0A1T5B6Q3</accession>
<dbReference type="AlphaFoldDB" id="A0A1T5B6Q3"/>
<evidence type="ECO:0000256" key="1">
    <source>
        <dbReference type="ARBA" id="ARBA00005952"/>
    </source>
</evidence>
<evidence type="ECO:0000259" key="6">
    <source>
        <dbReference type="Pfam" id="PF01029"/>
    </source>
</evidence>
<sequence length="308" mass="36346">MINRILIRIKVLQIVYAYYQNGNKDLKTAENELLFSLQKSYDLYHYFLLLIVETTRLQKRVLDNRKNKYVPTQEELNPNTRFVDNRFAAQVEANESLLAYVKDNGISWNNEEDFVKSVLDIILNSDIYADYLADANDSYEADRDFWRIVFKKLICGNEEIESYLEDKSIYWNDDIEIVQTFTLKTIKKFSEKEGSKQPLLPMFKDQDDQEFAIKLFRQSLLKGSEYRERIQKHMKNWESERIANMDQIIMQVALAEIMNFPTIPINVSLNEYIDTAKYYSTPKSGNFINGILDSVVTELKNERLLIKD</sequence>
<dbReference type="NCBIfam" id="TIGR01951">
    <property type="entry name" value="nusB"/>
    <property type="match status" value="1"/>
</dbReference>
<gene>
    <name evidence="7" type="ORF">SAMN05660349_01078</name>
</gene>
<dbReference type="Gene3D" id="1.10.940.10">
    <property type="entry name" value="NusB-like"/>
    <property type="match status" value="1"/>
</dbReference>
<dbReference type="EMBL" id="FUYQ01000006">
    <property type="protein sequence ID" value="SKB42747.1"/>
    <property type="molecule type" value="Genomic_DNA"/>
</dbReference>
<dbReference type="GO" id="GO:0005829">
    <property type="term" value="C:cytosol"/>
    <property type="evidence" value="ECO:0007669"/>
    <property type="project" value="TreeGrafter"/>
</dbReference>
<dbReference type="Pfam" id="PF01029">
    <property type="entry name" value="NusB"/>
    <property type="match status" value="1"/>
</dbReference>
<dbReference type="Proteomes" id="UP000190852">
    <property type="component" value="Unassembled WGS sequence"/>
</dbReference>
<dbReference type="InterPro" id="IPR035926">
    <property type="entry name" value="NusB-like_sf"/>
</dbReference>
<proteinExistence type="inferred from homology"/>
<name>A0A1T5B6Q3_9BACT</name>
<evidence type="ECO:0000256" key="5">
    <source>
        <dbReference type="ARBA" id="ARBA00023163"/>
    </source>
</evidence>
<organism evidence="7 8">
    <name type="scientific">Parabacteroides chartae</name>
    <dbReference type="NCBI Taxonomy" id="1037355"/>
    <lineage>
        <taxon>Bacteria</taxon>
        <taxon>Pseudomonadati</taxon>
        <taxon>Bacteroidota</taxon>
        <taxon>Bacteroidia</taxon>
        <taxon>Bacteroidales</taxon>
        <taxon>Tannerellaceae</taxon>
        <taxon>Parabacteroides</taxon>
    </lineage>
</organism>
<feature type="domain" description="NusB/RsmB/TIM44" evidence="6">
    <location>
        <begin position="204"/>
        <end position="296"/>
    </location>
</feature>
<keyword evidence="2" id="KW-0889">Transcription antitermination</keyword>
<keyword evidence="4" id="KW-0805">Transcription regulation</keyword>
<dbReference type="RefSeq" id="WP_079682739.1">
    <property type="nucleotide sequence ID" value="NZ_FUYQ01000006.1"/>
</dbReference>
<dbReference type="GO" id="GO:0006353">
    <property type="term" value="P:DNA-templated transcription termination"/>
    <property type="evidence" value="ECO:0007669"/>
    <property type="project" value="InterPro"/>
</dbReference>
<dbReference type="PANTHER" id="PTHR11078:SF3">
    <property type="entry name" value="ANTITERMINATION NUSB DOMAIN-CONTAINING PROTEIN"/>
    <property type="match status" value="1"/>
</dbReference>
<protein>
    <submittedName>
        <fullName evidence="7">NusB antitermination factor</fullName>
    </submittedName>
</protein>
<reference evidence="8" key="1">
    <citation type="submission" date="2017-02" db="EMBL/GenBank/DDBJ databases">
        <authorList>
            <person name="Varghese N."/>
            <person name="Submissions S."/>
        </authorList>
    </citation>
    <scope>NUCLEOTIDE SEQUENCE [LARGE SCALE GENOMIC DNA]</scope>
    <source>
        <strain evidence="8">DSM 24967</strain>
    </source>
</reference>
<dbReference type="InterPro" id="IPR011605">
    <property type="entry name" value="NusB_fam"/>
</dbReference>
<evidence type="ECO:0000256" key="3">
    <source>
        <dbReference type="ARBA" id="ARBA00022884"/>
    </source>
</evidence>
<evidence type="ECO:0000256" key="4">
    <source>
        <dbReference type="ARBA" id="ARBA00023015"/>
    </source>
</evidence>
<evidence type="ECO:0000313" key="7">
    <source>
        <dbReference type="EMBL" id="SKB42747.1"/>
    </source>
</evidence>
<comment type="similarity">
    <text evidence="1">Belongs to the NusB family.</text>
</comment>
<dbReference type="GO" id="GO:0003723">
    <property type="term" value="F:RNA binding"/>
    <property type="evidence" value="ECO:0007669"/>
    <property type="project" value="UniProtKB-KW"/>
</dbReference>
<keyword evidence="5" id="KW-0804">Transcription</keyword>
<evidence type="ECO:0000256" key="2">
    <source>
        <dbReference type="ARBA" id="ARBA00022814"/>
    </source>
</evidence>
<keyword evidence="8" id="KW-1185">Reference proteome</keyword>